<protein>
    <recommendedName>
        <fullName evidence="1">SMC hinge domain-containing protein</fullName>
    </recommendedName>
</protein>
<dbReference type="GO" id="GO:0051276">
    <property type="term" value="P:chromosome organization"/>
    <property type="evidence" value="ECO:0007669"/>
    <property type="project" value="InterPro"/>
</dbReference>
<feature type="domain" description="SMC hinge" evidence="1">
    <location>
        <begin position="91"/>
        <end position="206"/>
    </location>
</feature>
<reference evidence="2" key="1">
    <citation type="journal article" date="2014" name="Front. Microbiol.">
        <title>High frequency of phylogenetically diverse reductive dehalogenase-homologous genes in deep subseafloor sedimentary metagenomes.</title>
        <authorList>
            <person name="Kawai M."/>
            <person name="Futagami T."/>
            <person name="Toyoda A."/>
            <person name="Takaki Y."/>
            <person name="Nishi S."/>
            <person name="Hori S."/>
            <person name="Arai W."/>
            <person name="Tsubouchi T."/>
            <person name="Morono Y."/>
            <person name="Uchiyama I."/>
            <person name="Ito T."/>
            <person name="Fujiyama A."/>
            <person name="Inagaki F."/>
            <person name="Takami H."/>
        </authorList>
    </citation>
    <scope>NUCLEOTIDE SEQUENCE</scope>
    <source>
        <strain evidence="2">Expedition CK06-06</strain>
    </source>
</reference>
<dbReference type="Gene3D" id="3.30.70.1620">
    <property type="match status" value="1"/>
</dbReference>
<dbReference type="SMART" id="SM00968">
    <property type="entry name" value="SMC_hinge"/>
    <property type="match status" value="1"/>
</dbReference>
<proteinExistence type="predicted"/>
<dbReference type="Pfam" id="PF06470">
    <property type="entry name" value="SMC_hinge"/>
    <property type="match status" value="1"/>
</dbReference>
<sequence length="209" mass="23729">LLLHEKKEIRQKALIRAGSLEKDIGEQKGEQKVLEEVSRKKESERSAAESELNILRSQLKTIRGLIENYEGYKSGVQTIMNSYGPNTIKEGRILGVMADFIQAEPEFEMAVEAVLEERLQYVIVARQEDGKEAVEYLRSKDVGRSYFLPIEEFKKEKSPDKGKGKLNGFRLLRDHISVQEKYRPLIESFLGNAALVDSLSQALSAWNNG</sequence>
<organism evidence="2">
    <name type="scientific">marine sediment metagenome</name>
    <dbReference type="NCBI Taxonomy" id="412755"/>
    <lineage>
        <taxon>unclassified sequences</taxon>
        <taxon>metagenomes</taxon>
        <taxon>ecological metagenomes</taxon>
    </lineage>
</organism>
<dbReference type="GO" id="GO:0005694">
    <property type="term" value="C:chromosome"/>
    <property type="evidence" value="ECO:0007669"/>
    <property type="project" value="InterPro"/>
</dbReference>
<feature type="non-terminal residue" evidence="2">
    <location>
        <position position="1"/>
    </location>
</feature>
<feature type="non-terminal residue" evidence="2">
    <location>
        <position position="209"/>
    </location>
</feature>
<dbReference type="SUPFAM" id="SSF75553">
    <property type="entry name" value="Smc hinge domain"/>
    <property type="match status" value="1"/>
</dbReference>
<dbReference type="AlphaFoldDB" id="X0T419"/>
<dbReference type="GO" id="GO:0005524">
    <property type="term" value="F:ATP binding"/>
    <property type="evidence" value="ECO:0007669"/>
    <property type="project" value="InterPro"/>
</dbReference>
<evidence type="ECO:0000259" key="1">
    <source>
        <dbReference type="SMART" id="SM00968"/>
    </source>
</evidence>
<evidence type="ECO:0000313" key="2">
    <source>
        <dbReference type="EMBL" id="GAF87949.1"/>
    </source>
</evidence>
<dbReference type="InterPro" id="IPR010935">
    <property type="entry name" value="SMC_hinge"/>
</dbReference>
<comment type="caution">
    <text evidence="2">The sequence shown here is derived from an EMBL/GenBank/DDBJ whole genome shotgun (WGS) entry which is preliminary data.</text>
</comment>
<gene>
    <name evidence="2" type="ORF">S01H1_22321</name>
</gene>
<dbReference type="PANTHER" id="PTHR18937">
    <property type="entry name" value="STRUCTURAL MAINTENANCE OF CHROMOSOMES SMC FAMILY MEMBER"/>
    <property type="match status" value="1"/>
</dbReference>
<dbReference type="InterPro" id="IPR036277">
    <property type="entry name" value="SMC_hinge_sf"/>
</dbReference>
<name>X0T419_9ZZZZ</name>
<dbReference type="EMBL" id="BARS01012571">
    <property type="protein sequence ID" value="GAF87949.1"/>
    <property type="molecule type" value="Genomic_DNA"/>
</dbReference>
<accession>X0T419</accession>
<dbReference type="Gene3D" id="1.20.1060.20">
    <property type="match status" value="1"/>
</dbReference>